<dbReference type="GO" id="GO:0003676">
    <property type="term" value="F:nucleic acid binding"/>
    <property type="evidence" value="ECO:0007669"/>
    <property type="project" value="InterPro"/>
</dbReference>
<dbReference type="GO" id="GO:0016787">
    <property type="term" value="F:hydrolase activity"/>
    <property type="evidence" value="ECO:0007669"/>
    <property type="project" value="UniProtKB-KW"/>
</dbReference>
<dbReference type="GO" id="GO:0004386">
    <property type="term" value="F:helicase activity"/>
    <property type="evidence" value="ECO:0007669"/>
    <property type="project" value="UniProtKB-KW"/>
</dbReference>
<keyword evidence="3" id="KW-0347">Helicase</keyword>
<feature type="compositionally biased region" description="Low complexity" evidence="5">
    <location>
        <begin position="11"/>
        <end position="25"/>
    </location>
</feature>
<dbReference type="PROSITE" id="PS51192">
    <property type="entry name" value="HELICASE_ATP_BIND_1"/>
    <property type="match status" value="1"/>
</dbReference>
<dbReference type="Proteomes" id="UP001497623">
    <property type="component" value="Unassembled WGS sequence"/>
</dbReference>
<proteinExistence type="predicted"/>
<evidence type="ECO:0000256" key="3">
    <source>
        <dbReference type="ARBA" id="ARBA00022806"/>
    </source>
</evidence>
<keyword evidence="4" id="KW-0067">ATP-binding</keyword>
<evidence type="ECO:0000256" key="5">
    <source>
        <dbReference type="SAM" id="MobiDB-lite"/>
    </source>
</evidence>
<dbReference type="CDD" id="cd18026">
    <property type="entry name" value="DEXHc_POLQ-like"/>
    <property type="match status" value="1"/>
</dbReference>
<dbReference type="InterPro" id="IPR011545">
    <property type="entry name" value="DEAD/DEAH_box_helicase_dom"/>
</dbReference>
<gene>
    <name evidence="7" type="ORF">MNOR_LOCUS26089</name>
</gene>
<evidence type="ECO:0000256" key="4">
    <source>
        <dbReference type="ARBA" id="ARBA00022840"/>
    </source>
</evidence>
<dbReference type="FunFam" id="3.40.50.300:FF:000753">
    <property type="entry name" value="Polymerase (DNA directed), theta"/>
    <property type="match status" value="1"/>
</dbReference>
<dbReference type="PANTHER" id="PTHR47961:SF6">
    <property type="entry name" value="DNA-DIRECTED DNA POLYMERASE"/>
    <property type="match status" value="1"/>
</dbReference>
<comment type="caution">
    <text evidence="7">The sequence shown here is derived from an EMBL/GenBank/DDBJ whole genome shotgun (WGS) entry which is preliminary data.</text>
</comment>
<feature type="non-terminal residue" evidence="7">
    <location>
        <position position="499"/>
    </location>
</feature>
<dbReference type="InterPro" id="IPR014001">
    <property type="entry name" value="Helicase_ATP-bd"/>
</dbReference>
<evidence type="ECO:0000313" key="8">
    <source>
        <dbReference type="Proteomes" id="UP001497623"/>
    </source>
</evidence>
<evidence type="ECO:0000313" key="7">
    <source>
        <dbReference type="EMBL" id="CAL4128413.1"/>
    </source>
</evidence>
<protein>
    <recommendedName>
        <fullName evidence="6">Helicase ATP-binding domain-containing protein</fullName>
    </recommendedName>
</protein>
<dbReference type="Pfam" id="PF00270">
    <property type="entry name" value="DEAD"/>
    <property type="match status" value="1"/>
</dbReference>
<feature type="region of interest" description="Disordered" evidence="5">
    <location>
        <begin position="84"/>
        <end position="128"/>
    </location>
</feature>
<reference evidence="7 8" key="1">
    <citation type="submission" date="2024-05" db="EMBL/GenBank/DDBJ databases">
        <authorList>
            <person name="Wallberg A."/>
        </authorList>
    </citation>
    <scope>NUCLEOTIDE SEQUENCE [LARGE SCALE GENOMIC DNA]</scope>
</reference>
<evidence type="ECO:0000259" key="6">
    <source>
        <dbReference type="PROSITE" id="PS51192"/>
    </source>
</evidence>
<dbReference type="PANTHER" id="PTHR47961">
    <property type="entry name" value="DNA POLYMERASE THETA, PUTATIVE (AFU_ORTHOLOGUE AFUA_1G05260)-RELATED"/>
    <property type="match status" value="1"/>
</dbReference>
<dbReference type="AlphaFoldDB" id="A0AAV2RPP3"/>
<dbReference type="GO" id="GO:0005524">
    <property type="term" value="F:ATP binding"/>
    <property type="evidence" value="ECO:0007669"/>
    <property type="project" value="UniProtKB-KW"/>
</dbReference>
<keyword evidence="8" id="KW-1185">Reference proteome</keyword>
<feature type="domain" description="Helicase ATP-binding" evidence="6">
    <location>
        <begin position="185"/>
        <end position="365"/>
    </location>
</feature>
<organism evidence="7 8">
    <name type="scientific">Meganyctiphanes norvegica</name>
    <name type="common">Northern krill</name>
    <name type="synonym">Thysanopoda norvegica</name>
    <dbReference type="NCBI Taxonomy" id="48144"/>
    <lineage>
        <taxon>Eukaryota</taxon>
        <taxon>Metazoa</taxon>
        <taxon>Ecdysozoa</taxon>
        <taxon>Arthropoda</taxon>
        <taxon>Crustacea</taxon>
        <taxon>Multicrustacea</taxon>
        <taxon>Malacostraca</taxon>
        <taxon>Eumalacostraca</taxon>
        <taxon>Eucarida</taxon>
        <taxon>Euphausiacea</taxon>
        <taxon>Euphausiidae</taxon>
        <taxon>Meganyctiphanes</taxon>
    </lineage>
</organism>
<evidence type="ECO:0000256" key="1">
    <source>
        <dbReference type="ARBA" id="ARBA00022741"/>
    </source>
</evidence>
<dbReference type="InterPro" id="IPR027417">
    <property type="entry name" value="P-loop_NTPase"/>
</dbReference>
<feature type="region of interest" description="Disordered" evidence="5">
    <location>
        <begin position="1"/>
        <end position="25"/>
    </location>
</feature>
<accession>A0AAV2RPP3</accession>
<keyword evidence="2" id="KW-0378">Hydrolase</keyword>
<dbReference type="EMBL" id="CAXKWB010025616">
    <property type="protein sequence ID" value="CAL4128413.1"/>
    <property type="molecule type" value="Genomic_DNA"/>
</dbReference>
<feature type="compositionally biased region" description="Polar residues" evidence="5">
    <location>
        <begin position="112"/>
        <end position="128"/>
    </location>
</feature>
<evidence type="ECO:0000256" key="2">
    <source>
        <dbReference type="ARBA" id="ARBA00022801"/>
    </source>
</evidence>
<name>A0AAV2RPP3_MEGNR</name>
<keyword evidence="1" id="KW-0547">Nucleotide-binding</keyword>
<dbReference type="InterPro" id="IPR050474">
    <property type="entry name" value="Hel308_SKI2-like"/>
</dbReference>
<dbReference type="SMART" id="SM00487">
    <property type="entry name" value="DEXDc"/>
    <property type="match status" value="1"/>
</dbReference>
<dbReference type="Gene3D" id="3.40.50.300">
    <property type="entry name" value="P-loop containing nucleotide triphosphate hydrolases"/>
    <property type="match status" value="2"/>
</dbReference>
<dbReference type="SUPFAM" id="SSF52540">
    <property type="entry name" value="P-loop containing nucleoside triphosphate hydrolases"/>
    <property type="match status" value="2"/>
</dbReference>
<sequence length="499" mass="55187">MKKVTSHSKISPQRRSQRLLRSSVSPNDKEILKGTNRFKITTKLVKEAFPLKVLNKDNKEKNASTSGCNIYENVIKDSKFTSKKNTNKENLNTHEIDNNTSSRKRSELCNVSGVSSNSSPDAQNQKAKSVLYTSHNGSKDTSYSFLSTQAKMQLSSWGLPAPVLKNYEEKGITTMFPWQTECLGLPGVLSGKNLVYSAPTSAGKTLVAELLLLKRVLETGRKGIFILPFVSVAREKMYYLQKMFGCCGIRVEGFMGSQGPPGGLKVTDIAVCTIEKANNLINRLLEAGKLNKLGMIVVDELHMLGDSHRGYLLELMLTKVLFMSSAQKEQPESQESGIQIIGMSATLPNLSLLAEWLKGQLYHTDFRPVPLTMNIKLGNSIYDADMKKIRELIPEHTVKGDSDQLIQLCLETVLEGFSVLVFCPSKAWCEKLAESVARAFFSIGKPSSQYPPIVSAKLREYLNPEAISRVLDALQKCPVGLDKVLQKSVSFGAAYHHAG</sequence>